<sequence length="190" mass="21261">MFFRFLNFLLFKVCLLSLVNICFSHGRLEVPAARNAAWRFGFNTPINYNDNELNCGGAGMQHATNDGKCGVCGDSYSGPRLHEAGGKYATGTIVKSYVKGTIMNVRVRLSANHQGNMEFRLCPTANKFIEVTKECLDENLLEIVGHGTSYPVRTGEDEINLSVKLPFDLICSHCVFQWKYRAGNSWVGFY</sequence>
<comment type="caution">
    <text evidence="3">The sequence shown here is derived from an EMBL/GenBank/DDBJ whole genome shotgun (WGS) entry which is preliminary data.</text>
</comment>
<evidence type="ECO:0000313" key="3">
    <source>
        <dbReference type="EMBL" id="RNA32569.1"/>
    </source>
</evidence>
<dbReference type="AlphaFoldDB" id="A0A3M7SA27"/>
<proteinExistence type="predicted"/>
<dbReference type="PANTHER" id="PTHR21113:SF4">
    <property type="entry name" value="CHITIN-BINDING TYPE-4 DOMAIN-CONTAINING PROTEIN"/>
    <property type="match status" value="1"/>
</dbReference>
<dbReference type="PANTHER" id="PTHR21113">
    <property type="entry name" value="AGAP001705-PA"/>
    <property type="match status" value="1"/>
</dbReference>
<feature type="signal peptide" evidence="1">
    <location>
        <begin position="1"/>
        <end position="24"/>
    </location>
</feature>
<accession>A0A3M7SA27</accession>
<reference evidence="3 4" key="1">
    <citation type="journal article" date="2018" name="Sci. Rep.">
        <title>Genomic signatures of local adaptation to the degree of environmental predictability in rotifers.</title>
        <authorList>
            <person name="Franch-Gras L."/>
            <person name="Hahn C."/>
            <person name="Garcia-Roger E.M."/>
            <person name="Carmona M.J."/>
            <person name="Serra M."/>
            <person name="Gomez A."/>
        </authorList>
    </citation>
    <scope>NUCLEOTIDE SEQUENCE [LARGE SCALE GENOMIC DNA]</scope>
    <source>
        <strain evidence="3">HYR1</strain>
    </source>
</reference>
<feature type="chain" id="PRO_5017997226" evidence="1">
    <location>
        <begin position="25"/>
        <end position="190"/>
    </location>
</feature>
<dbReference type="InterPro" id="IPR004302">
    <property type="entry name" value="Cellulose/chitin-bd_N"/>
</dbReference>
<dbReference type="Pfam" id="PF03067">
    <property type="entry name" value="LPMO_10"/>
    <property type="match status" value="1"/>
</dbReference>
<dbReference type="OrthoDB" id="64893at2759"/>
<keyword evidence="4" id="KW-1185">Reference proteome</keyword>
<dbReference type="EMBL" id="REGN01001783">
    <property type="protein sequence ID" value="RNA32569.1"/>
    <property type="molecule type" value="Genomic_DNA"/>
</dbReference>
<keyword evidence="1" id="KW-0732">Signal</keyword>
<dbReference type="Proteomes" id="UP000276133">
    <property type="component" value="Unassembled WGS sequence"/>
</dbReference>
<evidence type="ECO:0000256" key="1">
    <source>
        <dbReference type="SAM" id="SignalP"/>
    </source>
</evidence>
<name>A0A3M7SA27_BRAPC</name>
<evidence type="ECO:0000313" key="4">
    <source>
        <dbReference type="Proteomes" id="UP000276133"/>
    </source>
</evidence>
<evidence type="ECO:0000259" key="2">
    <source>
        <dbReference type="Pfam" id="PF03067"/>
    </source>
</evidence>
<feature type="domain" description="Chitin-binding type-4" evidence="2">
    <location>
        <begin position="25"/>
        <end position="185"/>
    </location>
</feature>
<protein>
    <submittedName>
        <fullName evidence="3">Cell wall integrity and stress response component 4-like</fullName>
    </submittedName>
</protein>
<organism evidence="3 4">
    <name type="scientific">Brachionus plicatilis</name>
    <name type="common">Marine rotifer</name>
    <name type="synonym">Brachionus muelleri</name>
    <dbReference type="NCBI Taxonomy" id="10195"/>
    <lineage>
        <taxon>Eukaryota</taxon>
        <taxon>Metazoa</taxon>
        <taxon>Spiralia</taxon>
        <taxon>Gnathifera</taxon>
        <taxon>Rotifera</taxon>
        <taxon>Eurotatoria</taxon>
        <taxon>Monogononta</taxon>
        <taxon>Pseudotrocha</taxon>
        <taxon>Ploima</taxon>
        <taxon>Brachionidae</taxon>
        <taxon>Brachionus</taxon>
    </lineage>
</organism>
<dbReference type="STRING" id="10195.A0A3M7SA27"/>
<gene>
    <name evidence="3" type="ORF">BpHYR1_038695</name>
</gene>